<proteinExistence type="predicted"/>
<dbReference type="InterPro" id="IPR050846">
    <property type="entry name" value="TLCD"/>
</dbReference>
<evidence type="ECO:0000256" key="1">
    <source>
        <dbReference type="ARBA" id="ARBA00004141"/>
    </source>
</evidence>
<dbReference type="Pfam" id="PF03798">
    <property type="entry name" value="TRAM_LAG1_CLN8"/>
    <property type="match status" value="1"/>
</dbReference>
<reference evidence="9" key="1">
    <citation type="submission" date="2016-11" db="UniProtKB">
        <authorList>
            <consortium name="WormBaseParasite"/>
        </authorList>
    </citation>
    <scope>IDENTIFICATION</scope>
</reference>
<name>A0A1I7XRE2_HETBA</name>
<sequence length="130" mass="15052">MLNHEWSRWTFELLFHHIATCTALISGLLPHKLLLADYWALLMEGNSIFLHVRTIMQISGISVERPCVYGLIIYCNIISFILCRFVAQVLFVRWVLSNVSHMHPFYTTLGLGGPINPNIICNLYEYRLIT</sequence>
<dbReference type="PANTHER" id="PTHR13439:SF4">
    <property type="entry name" value="TLC DOMAIN-CONTAINING PROTEIN"/>
    <property type="match status" value="1"/>
</dbReference>
<dbReference type="PANTHER" id="PTHR13439">
    <property type="entry name" value="CT120 PROTEIN"/>
    <property type="match status" value="1"/>
</dbReference>
<dbReference type="GO" id="GO:0007009">
    <property type="term" value="P:plasma membrane organization"/>
    <property type="evidence" value="ECO:0007669"/>
    <property type="project" value="TreeGrafter"/>
</dbReference>
<dbReference type="Proteomes" id="UP000095283">
    <property type="component" value="Unplaced"/>
</dbReference>
<evidence type="ECO:0000256" key="2">
    <source>
        <dbReference type="ARBA" id="ARBA00022692"/>
    </source>
</evidence>
<organism evidence="8 9">
    <name type="scientific">Heterorhabditis bacteriophora</name>
    <name type="common">Entomopathogenic nematode worm</name>
    <dbReference type="NCBI Taxonomy" id="37862"/>
    <lineage>
        <taxon>Eukaryota</taxon>
        <taxon>Metazoa</taxon>
        <taxon>Ecdysozoa</taxon>
        <taxon>Nematoda</taxon>
        <taxon>Chromadorea</taxon>
        <taxon>Rhabditida</taxon>
        <taxon>Rhabditina</taxon>
        <taxon>Rhabditomorpha</taxon>
        <taxon>Strongyloidea</taxon>
        <taxon>Heterorhabditidae</taxon>
        <taxon>Heterorhabditis</taxon>
    </lineage>
</organism>
<dbReference type="GO" id="GO:0071709">
    <property type="term" value="P:membrane assembly"/>
    <property type="evidence" value="ECO:0007669"/>
    <property type="project" value="TreeGrafter"/>
</dbReference>
<keyword evidence="8" id="KW-1185">Reference proteome</keyword>
<evidence type="ECO:0000259" key="7">
    <source>
        <dbReference type="PROSITE" id="PS50922"/>
    </source>
</evidence>
<keyword evidence="4 5" id="KW-0472">Membrane</keyword>
<dbReference type="GO" id="GO:0097035">
    <property type="term" value="P:regulation of membrane lipid distribution"/>
    <property type="evidence" value="ECO:0007669"/>
    <property type="project" value="TreeGrafter"/>
</dbReference>
<protein>
    <submittedName>
        <fullName evidence="9">TLC domain-containing protein</fullName>
    </submittedName>
</protein>
<evidence type="ECO:0000256" key="5">
    <source>
        <dbReference type="PROSITE-ProRule" id="PRU00205"/>
    </source>
</evidence>
<evidence type="ECO:0000313" key="8">
    <source>
        <dbReference type="Proteomes" id="UP000095283"/>
    </source>
</evidence>
<keyword evidence="2 5" id="KW-0812">Transmembrane</keyword>
<feature type="transmembrane region" description="Helical" evidence="6">
    <location>
        <begin position="68"/>
        <end position="96"/>
    </location>
</feature>
<dbReference type="AlphaFoldDB" id="A0A1I7XRE2"/>
<dbReference type="GO" id="GO:0055091">
    <property type="term" value="P:phospholipid homeostasis"/>
    <property type="evidence" value="ECO:0007669"/>
    <property type="project" value="TreeGrafter"/>
</dbReference>
<dbReference type="GO" id="GO:0005886">
    <property type="term" value="C:plasma membrane"/>
    <property type="evidence" value="ECO:0007669"/>
    <property type="project" value="TreeGrafter"/>
</dbReference>
<dbReference type="InterPro" id="IPR006634">
    <property type="entry name" value="TLC-dom"/>
</dbReference>
<dbReference type="WBParaSite" id="Hba_20299">
    <property type="protein sequence ID" value="Hba_20299"/>
    <property type="gene ID" value="Hba_20299"/>
</dbReference>
<accession>A0A1I7XRE2</accession>
<keyword evidence="3 6" id="KW-1133">Transmembrane helix</keyword>
<evidence type="ECO:0000256" key="4">
    <source>
        <dbReference type="ARBA" id="ARBA00023136"/>
    </source>
</evidence>
<feature type="domain" description="TLC" evidence="7">
    <location>
        <begin position="1"/>
        <end position="130"/>
    </location>
</feature>
<comment type="subcellular location">
    <subcellularLocation>
        <location evidence="1">Membrane</location>
        <topology evidence="1">Multi-pass membrane protein</topology>
    </subcellularLocation>
</comment>
<evidence type="ECO:0000256" key="6">
    <source>
        <dbReference type="SAM" id="Phobius"/>
    </source>
</evidence>
<evidence type="ECO:0000313" key="9">
    <source>
        <dbReference type="WBParaSite" id="Hba_20299"/>
    </source>
</evidence>
<dbReference type="PROSITE" id="PS50922">
    <property type="entry name" value="TLC"/>
    <property type="match status" value="1"/>
</dbReference>
<evidence type="ECO:0000256" key="3">
    <source>
        <dbReference type="ARBA" id="ARBA00022989"/>
    </source>
</evidence>